<dbReference type="CDD" id="cd03801">
    <property type="entry name" value="GT4_PimA-like"/>
    <property type="match status" value="1"/>
</dbReference>
<feature type="domain" description="Glycosyltransferase subfamily 4-like N-terminal" evidence="1">
    <location>
        <begin position="19"/>
        <end position="197"/>
    </location>
</feature>
<dbReference type="EMBL" id="AP018203">
    <property type="protein sequence ID" value="BAY58320.1"/>
    <property type="molecule type" value="Genomic_DNA"/>
</dbReference>
<name>A0A1Z4JNP2_LEPBY</name>
<proteinExistence type="predicted"/>
<evidence type="ECO:0000313" key="2">
    <source>
        <dbReference type="EMBL" id="BAY58320.1"/>
    </source>
</evidence>
<evidence type="ECO:0000259" key="1">
    <source>
        <dbReference type="Pfam" id="PF13439"/>
    </source>
</evidence>
<dbReference type="Pfam" id="PF13692">
    <property type="entry name" value="Glyco_trans_1_4"/>
    <property type="match status" value="1"/>
</dbReference>
<keyword evidence="2" id="KW-0808">Transferase</keyword>
<protein>
    <submittedName>
        <fullName evidence="2">Glycosyl transferase, group 1 family protein</fullName>
    </submittedName>
</protein>
<dbReference type="Pfam" id="PF13439">
    <property type="entry name" value="Glyco_transf_4"/>
    <property type="match status" value="1"/>
</dbReference>
<dbReference type="PANTHER" id="PTHR45947:SF3">
    <property type="entry name" value="SULFOQUINOVOSYL TRANSFERASE SQD2"/>
    <property type="match status" value="1"/>
</dbReference>
<evidence type="ECO:0000313" key="3">
    <source>
        <dbReference type="Proteomes" id="UP000217895"/>
    </source>
</evidence>
<keyword evidence="3" id="KW-1185">Reference proteome</keyword>
<sequence length="398" mass="44235">MRIAYVCADPGIPVFGCKGCSIHVQEVIRALLQQGHQVELFAMRWDGEPPADFAAVPCHTLPTLPRAVSQVAVEPRQTGQRELTLLSLNLELRLALEQAEPFDAVYERYSLWSFTGMEYARSHSIPAVLEVNAPLIQEQATHRGLVHRESAEAVAQRVFRAAHVIVAVSQGVANYLKHYRETQGKVQVIPNGVNPDRFTKPQVPTQPSGDFTIGFVGTMKPWHGLPTLVEAFVQFYDEFPRTRLLIVGDGPERAALEADLLDRNIHTAVQFTGKVAPTEIPGLLASMQVAVAPYPDYPDFYFSPLKVYEYMAAGLPVVASRIGELQTLIQSDVNGLLYEPGNQVQLAQQFAELYQSPSLRLQLGQRARATVLREHTWERVAQQIVGFMQQTVSTLEVA</sequence>
<dbReference type="AlphaFoldDB" id="A0A1Z4JNP2"/>
<organism evidence="2 3">
    <name type="scientific">Leptolyngbya boryana NIES-2135</name>
    <dbReference type="NCBI Taxonomy" id="1973484"/>
    <lineage>
        <taxon>Bacteria</taxon>
        <taxon>Bacillati</taxon>
        <taxon>Cyanobacteriota</taxon>
        <taxon>Cyanophyceae</taxon>
        <taxon>Leptolyngbyales</taxon>
        <taxon>Leptolyngbyaceae</taxon>
        <taxon>Leptolyngbya group</taxon>
        <taxon>Leptolyngbya</taxon>
    </lineage>
</organism>
<dbReference type="Proteomes" id="UP000217895">
    <property type="component" value="Chromosome"/>
</dbReference>
<dbReference type="SUPFAM" id="SSF53756">
    <property type="entry name" value="UDP-Glycosyltransferase/glycogen phosphorylase"/>
    <property type="match status" value="1"/>
</dbReference>
<dbReference type="InterPro" id="IPR028098">
    <property type="entry name" value="Glyco_trans_4-like_N"/>
</dbReference>
<gene>
    <name evidence="2" type="ORF">NIES2135_51930</name>
</gene>
<dbReference type="InterPro" id="IPR050194">
    <property type="entry name" value="Glycosyltransferase_grp1"/>
</dbReference>
<accession>A0A1Z4JNP2</accession>
<dbReference type="Gene3D" id="3.40.50.2000">
    <property type="entry name" value="Glycogen Phosphorylase B"/>
    <property type="match status" value="2"/>
</dbReference>
<reference evidence="2 3" key="1">
    <citation type="submission" date="2017-06" db="EMBL/GenBank/DDBJ databases">
        <title>Genome sequencing of cyanobaciteial culture collection at National Institute for Environmental Studies (NIES).</title>
        <authorList>
            <person name="Hirose Y."/>
            <person name="Shimura Y."/>
            <person name="Fujisawa T."/>
            <person name="Nakamura Y."/>
            <person name="Kawachi M."/>
        </authorList>
    </citation>
    <scope>NUCLEOTIDE SEQUENCE [LARGE SCALE GENOMIC DNA]</scope>
    <source>
        <strain evidence="2 3">NIES-2135</strain>
    </source>
</reference>
<dbReference type="GO" id="GO:0016757">
    <property type="term" value="F:glycosyltransferase activity"/>
    <property type="evidence" value="ECO:0007669"/>
    <property type="project" value="TreeGrafter"/>
</dbReference>
<dbReference type="PANTHER" id="PTHR45947">
    <property type="entry name" value="SULFOQUINOVOSYL TRANSFERASE SQD2"/>
    <property type="match status" value="1"/>
</dbReference>